<gene>
    <name evidence="2" type="ORF">O1R50_25685</name>
</gene>
<keyword evidence="3" id="KW-1185">Reference proteome</keyword>
<dbReference type="EMBL" id="JAPZVP010000034">
    <property type="protein sequence ID" value="MDA1363031.1"/>
    <property type="molecule type" value="Genomic_DNA"/>
</dbReference>
<evidence type="ECO:0000256" key="1">
    <source>
        <dbReference type="SAM" id="MobiDB-lite"/>
    </source>
</evidence>
<dbReference type="Proteomes" id="UP001146067">
    <property type="component" value="Unassembled WGS sequence"/>
</dbReference>
<proteinExistence type="predicted"/>
<accession>A0A9X3PFC7</accession>
<organism evidence="2 3">
    <name type="scientific">Glycomyces luteolus</name>
    <dbReference type="NCBI Taxonomy" id="2670330"/>
    <lineage>
        <taxon>Bacteria</taxon>
        <taxon>Bacillati</taxon>
        <taxon>Actinomycetota</taxon>
        <taxon>Actinomycetes</taxon>
        <taxon>Glycomycetales</taxon>
        <taxon>Glycomycetaceae</taxon>
        <taxon>Glycomyces</taxon>
    </lineage>
</organism>
<evidence type="ECO:0000313" key="3">
    <source>
        <dbReference type="Proteomes" id="UP001146067"/>
    </source>
</evidence>
<dbReference type="AlphaFoldDB" id="A0A9X3PFC7"/>
<reference evidence="2" key="1">
    <citation type="submission" date="2022-12" db="EMBL/GenBank/DDBJ databases">
        <title>Gycomyces niveus sp.nov.,a novel actinomycete isolated from soil in Shouguan.</title>
        <authorList>
            <person name="Yang X."/>
        </authorList>
    </citation>
    <scope>NUCLEOTIDE SEQUENCE</scope>
    <source>
        <strain evidence="2">NEAU-A15</strain>
    </source>
</reference>
<evidence type="ECO:0000313" key="2">
    <source>
        <dbReference type="EMBL" id="MDA1363031.1"/>
    </source>
</evidence>
<feature type="region of interest" description="Disordered" evidence="1">
    <location>
        <begin position="160"/>
        <end position="185"/>
    </location>
</feature>
<dbReference type="RefSeq" id="WP_270113116.1">
    <property type="nucleotide sequence ID" value="NZ_JAPZVP010000034.1"/>
</dbReference>
<comment type="caution">
    <text evidence="2">The sequence shown here is derived from an EMBL/GenBank/DDBJ whole genome shotgun (WGS) entry which is preliminary data.</text>
</comment>
<sequence>MSDRKEPQPKKKHPLASALVDIVDIAVTGDYSSDDSPDVKASPQTVAGIRIKEWGKFARKQARPYRETLPIAEILADPRLSAFFEEMRQLHVPVHGAAGLLEAEWQGVPFISFAAYSVDETETVRPFRLVCAALSRDYPDLVHDRRLDYAPQERRHWYPGHESYERVEGPKPPPNQPGREPGLLGRTKVGREFRRAVEAFTNPVPRLHAASKDYASQVSSRPYEPAAFERDWLVRGRWLVLFEEEHIRGYGARDKTGEFLDTLPAIKRLVDPSEIPEREEA</sequence>
<name>A0A9X3PFC7_9ACTN</name>
<protein>
    <submittedName>
        <fullName evidence="2">Uncharacterized protein</fullName>
    </submittedName>
</protein>